<feature type="region of interest" description="Disordered" evidence="2">
    <location>
        <begin position="219"/>
        <end position="282"/>
    </location>
</feature>
<gene>
    <name evidence="3" type="ORF">BU26DRAFT_520460</name>
</gene>
<feature type="compositionally biased region" description="Basic and acidic residues" evidence="2">
    <location>
        <begin position="233"/>
        <end position="247"/>
    </location>
</feature>
<dbReference type="Proteomes" id="UP000800094">
    <property type="component" value="Unassembled WGS sequence"/>
</dbReference>
<dbReference type="GeneID" id="54582624"/>
<feature type="compositionally biased region" description="Polar residues" evidence="2">
    <location>
        <begin position="457"/>
        <end position="473"/>
    </location>
</feature>
<feature type="compositionally biased region" description="Gly residues" evidence="2">
    <location>
        <begin position="496"/>
        <end position="509"/>
    </location>
</feature>
<reference evidence="3" key="1">
    <citation type="journal article" date="2020" name="Stud. Mycol.">
        <title>101 Dothideomycetes genomes: a test case for predicting lifestyles and emergence of pathogens.</title>
        <authorList>
            <person name="Haridas S."/>
            <person name="Albert R."/>
            <person name="Binder M."/>
            <person name="Bloem J."/>
            <person name="Labutti K."/>
            <person name="Salamov A."/>
            <person name="Andreopoulos B."/>
            <person name="Baker S."/>
            <person name="Barry K."/>
            <person name="Bills G."/>
            <person name="Bluhm B."/>
            <person name="Cannon C."/>
            <person name="Castanera R."/>
            <person name="Culley D."/>
            <person name="Daum C."/>
            <person name="Ezra D."/>
            <person name="Gonzalez J."/>
            <person name="Henrissat B."/>
            <person name="Kuo A."/>
            <person name="Liang C."/>
            <person name="Lipzen A."/>
            <person name="Lutzoni F."/>
            <person name="Magnuson J."/>
            <person name="Mondo S."/>
            <person name="Nolan M."/>
            <person name="Ohm R."/>
            <person name="Pangilinan J."/>
            <person name="Park H.-J."/>
            <person name="Ramirez L."/>
            <person name="Alfaro M."/>
            <person name="Sun H."/>
            <person name="Tritt A."/>
            <person name="Yoshinaga Y."/>
            <person name="Zwiers L.-H."/>
            <person name="Turgeon B."/>
            <person name="Goodwin S."/>
            <person name="Spatafora J."/>
            <person name="Crous P."/>
            <person name="Grigoriev I."/>
        </authorList>
    </citation>
    <scope>NUCLEOTIDE SEQUENCE</scope>
    <source>
        <strain evidence="3">CBS 122368</strain>
    </source>
</reference>
<protein>
    <submittedName>
        <fullName evidence="3">Uncharacterized protein</fullName>
    </submittedName>
</protein>
<sequence length="831" mass="90400">MELRSPGSIKRTEKAAGGRDAAGQEPMKPRQPLTADGALADTANDNHQINGLGHLARIDEHELQRKRKAMQLQLRDLRMAIGASRWPKVEQTKDAPSWGAFYPGKVLVGRHRGQPVWAFLIKATERGETKVCYCSDDGLTLTSSAPGSVLSWNISFKPWCVLIVEPSVDPVGCVGAWSDRAKTVIKLALLDAGHYDGSSTRYDKNFTTLLNIIRRNPMSMEDSAKAPSTDATPGKERPQSAPSERHQPSPVSGVRDHAAASTPPLAAVDSEDTQPATSAEHGGATEAHFANVASDCIAKLKTVIPSRFWFKVYASEDHKGIDADPFTGGKVLLGRTNVCSPKLPVWASFTTGICMVYYLDDQKRARQHPDGLDGPINFEPIFHLLTDEDHTVLARRHRAAMISVLVRLALVDAGWLTVPAAKLDGPISLSLVLDVVQKNLANGGLQRLEAAEGETALQPQTREPPSATQTSTLDAHRPEGAAQPDPGAPAATGPTSLGGAGSHAPGGGVNHNATGSRSNEVINMRIRSLSPDPSASAPSFGTPHASGIAQGQKQTPERVNEEEHPVLRSSPDRSIRRKSPSVMLPSKRPHDTAPSEEKDSSPSDHRSKRNCSVLQETEGSATTSPTKSTGTEAAGSKSSERHSTIEPRDKRKEAGEKFRQQNKRLIADVKTLTKVKDDLESQLLDTATELDNAEIENFELKMQLQSANKESQDLRKSLSELETKHNVLNVRLIKAEAEKQMQKAEIDELNAKLERRKELSSMSLDLQSNLRKMHRDLEASGLAYAVKCLEVDLIEKGETEEAAKERSRRDCDKIFEEDDGGSVDLDLVYGD</sequence>
<dbReference type="OrthoDB" id="3682822at2759"/>
<dbReference type="AlphaFoldDB" id="A0A6A6I9I0"/>
<feature type="region of interest" description="Disordered" evidence="2">
    <location>
        <begin position="453"/>
        <end position="517"/>
    </location>
</feature>
<dbReference type="EMBL" id="ML987197">
    <property type="protein sequence ID" value="KAF2247215.1"/>
    <property type="molecule type" value="Genomic_DNA"/>
</dbReference>
<feature type="compositionally biased region" description="Basic and acidic residues" evidence="2">
    <location>
        <begin position="555"/>
        <end position="574"/>
    </location>
</feature>
<accession>A0A6A6I9I0</accession>
<name>A0A6A6I9I0_9PLEO</name>
<keyword evidence="1" id="KW-0175">Coiled coil</keyword>
<feature type="region of interest" description="Disordered" evidence="2">
    <location>
        <begin position="529"/>
        <end position="659"/>
    </location>
</feature>
<feature type="coiled-coil region" evidence="1">
    <location>
        <begin position="662"/>
        <end position="759"/>
    </location>
</feature>
<evidence type="ECO:0000313" key="4">
    <source>
        <dbReference type="Proteomes" id="UP000800094"/>
    </source>
</evidence>
<feature type="compositionally biased region" description="Polar residues" evidence="2">
    <location>
        <begin position="610"/>
        <end position="631"/>
    </location>
</feature>
<dbReference type="RefSeq" id="XP_033682219.1">
    <property type="nucleotide sequence ID" value="XM_033829294.1"/>
</dbReference>
<feature type="compositionally biased region" description="Low complexity" evidence="2">
    <location>
        <begin position="480"/>
        <end position="495"/>
    </location>
</feature>
<feature type="compositionally biased region" description="Low complexity" evidence="2">
    <location>
        <begin position="529"/>
        <end position="539"/>
    </location>
</feature>
<feature type="region of interest" description="Disordered" evidence="2">
    <location>
        <begin position="1"/>
        <end position="37"/>
    </location>
</feature>
<feature type="compositionally biased region" description="Basic and acidic residues" evidence="2">
    <location>
        <begin position="638"/>
        <end position="659"/>
    </location>
</feature>
<evidence type="ECO:0000256" key="2">
    <source>
        <dbReference type="SAM" id="MobiDB-lite"/>
    </source>
</evidence>
<keyword evidence="4" id="KW-1185">Reference proteome</keyword>
<evidence type="ECO:0000256" key="1">
    <source>
        <dbReference type="SAM" id="Coils"/>
    </source>
</evidence>
<feature type="compositionally biased region" description="Basic and acidic residues" evidence="2">
    <location>
        <begin position="588"/>
        <end position="605"/>
    </location>
</feature>
<proteinExistence type="predicted"/>
<organism evidence="3 4">
    <name type="scientific">Trematosphaeria pertusa</name>
    <dbReference type="NCBI Taxonomy" id="390896"/>
    <lineage>
        <taxon>Eukaryota</taxon>
        <taxon>Fungi</taxon>
        <taxon>Dikarya</taxon>
        <taxon>Ascomycota</taxon>
        <taxon>Pezizomycotina</taxon>
        <taxon>Dothideomycetes</taxon>
        <taxon>Pleosporomycetidae</taxon>
        <taxon>Pleosporales</taxon>
        <taxon>Massarineae</taxon>
        <taxon>Trematosphaeriaceae</taxon>
        <taxon>Trematosphaeria</taxon>
    </lineage>
</organism>
<evidence type="ECO:0000313" key="3">
    <source>
        <dbReference type="EMBL" id="KAF2247215.1"/>
    </source>
</evidence>